<dbReference type="OrthoDB" id="978at2759"/>
<keyword evidence="4" id="KW-0808">Transferase</keyword>
<dbReference type="RefSeq" id="XP_005719216.1">
    <property type="nucleotide sequence ID" value="XM_005719159.1"/>
</dbReference>
<dbReference type="Proteomes" id="UP000012073">
    <property type="component" value="Unassembled WGS sequence"/>
</dbReference>
<dbReference type="Pfam" id="PF07942">
    <property type="entry name" value="CARME"/>
    <property type="match status" value="1"/>
</dbReference>
<dbReference type="Gene3D" id="3.40.50.150">
    <property type="entry name" value="Vaccinia Virus protein VP39"/>
    <property type="match status" value="1"/>
</dbReference>
<dbReference type="SUPFAM" id="SSF53335">
    <property type="entry name" value="S-adenosyl-L-methionine-dependent methyltransferases"/>
    <property type="match status" value="1"/>
</dbReference>
<dbReference type="PhylomeDB" id="R7QPI0"/>
<dbReference type="EMBL" id="HG002022">
    <property type="protein sequence ID" value="CDF39305.1"/>
    <property type="molecule type" value="Genomic_DNA"/>
</dbReference>
<dbReference type="GO" id="GO:0030735">
    <property type="term" value="F:carnosine N-methyltransferase activity"/>
    <property type="evidence" value="ECO:0007669"/>
    <property type="project" value="UniProtKB-EC"/>
</dbReference>
<reference evidence="8" key="1">
    <citation type="journal article" date="2013" name="Proc. Natl. Acad. Sci. U.S.A.">
        <title>Genome structure and metabolic features in the red seaweed Chondrus crispus shed light on evolution of the Archaeplastida.</title>
        <authorList>
            <person name="Collen J."/>
            <person name="Porcel B."/>
            <person name="Carre W."/>
            <person name="Ball S.G."/>
            <person name="Chaparro C."/>
            <person name="Tonon T."/>
            <person name="Barbeyron T."/>
            <person name="Michel G."/>
            <person name="Noel B."/>
            <person name="Valentin K."/>
            <person name="Elias M."/>
            <person name="Artiguenave F."/>
            <person name="Arun A."/>
            <person name="Aury J.M."/>
            <person name="Barbosa-Neto J.F."/>
            <person name="Bothwell J.H."/>
            <person name="Bouget F.Y."/>
            <person name="Brillet L."/>
            <person name="Cabello-Hurtado F."/>
            <person name="Capella-Gutierrez S."/>
            <person name="Charrier B."/>
            <person name="Cladiere L."/>
            <person name="Cock J.M."/>
            <person name="Coelho S.M."/>
            <person name="Colleoni C."/>
            <person name="Czjzek M."/>
            <person name="Da Silva C."/>
            <person name="Delage L."/>
            <person name="Denoeud F."/>
            <person name="Deschamps P."/>
            <person name="Dittami S.M."/>
            <person name="Gabaldon T."/>
            <person name="Gachon C.M."/>
            <person name="Groisillier A."/>
            <person name="Herve C."/>
            <person name="Jabbari K."/>
            <person name="Katinka M."/>
            <person name="Kloareg B."/>
            <person name="Kowalczyk N."/>
            <person name="Labadie K."/>
            <person name="Leblanc C."/>
            <person name="Lopez P.J."/>
            <person name="McLachlan D.H."/>
            <person name="Meslet-Cladiere L."/>
            <person name="Moustafa A."/>
            <person name="Nehr Z."/>
            <person name="Nyvall Collen P."/>
            <person name="Panaud O."/>
            <person name="Partensky F."/>
            <person name="Poulain J."/>
            <person name="Rensing S.A."/>
            <person name="Rousvoal S."/>
            <person name="Samson G."/>
            <person name="Symeonidi A."/>
            <person name="Weissenbach J."/>
            <person name="Zambounis A."/>
            <person name="Wincker P."/>
            <person name="Boyen C."/>
        </authorList>
    </citation>
    <scope>NUCLEOTIDE SEQUENCE [LARGE SCALE GENOMIC DNA]</scope>
    <source>
        <strain evidence="8">cv. Stackhouse</strain>
    </source>
</reference>
<dbReference type="AlphaFoldDB" id="R7QPI0"/>
<feature type="compositionally biased region" description="Polar residues" evidence="6">
    <location>
        <begin position="86"/>
        <end position="103"/>
    </location>
</feature>
<evidence type="ECO:0000256" key="3">
    <source>
        <dbReference type="ARBA" id="ARBA00022603"/>
    </source>
</evidence>
<dbReference type="STRING" id="2769.R7QPI0"/>
<dbReference type="OMA" id="EFWVAKK"/>
<evidence type="ECO:0000256" key="1">
    <source>
        <dbReference type="ARBA" id="ARBA00010086"/>
    </source>
</evidence>
<evidence type="ECO:0000256" key="6">
    <source>
        <dbReference type="SAM" id="MobiDB-lite"/>
    </source>
</evidence>
<evidence type="ECO:0000256" key="4">
    <source>
        <dbReference type="ARBA" id="ARBA00022679"/>
    </source>
</evidence>
<dbReference type="EC" id="2.1.1.22" evidence="2"/>
<gene>
    <name evidence="7" type="ORF">CHC_T00006594001</name>
</gene>
<comment type="similarity">
    <text evidence="1">Belongs to the carnosine N-methyltransferase family.</text>
</comment>
<keyword evidence="5" id="KW-0949">S-adenosyl-L-methionine</keyword>
<evidence type="ECO:0000256" key="2">
    <source>
        <dbReference type="ARBA" id="ARBA00012003"/>
    </source>
</evidence>
<dbReference type="GO" id="GO:0032259">
    <property type="term" value="P:methylation"/>
    <property type="evidence" value="ECO:0007669"/>
    <property type="project" value="UniProtKB-KW"/>
</dbReference>
<dbReference type="Gramene" id="CDF39305">
    <property type="protein sequence ID" value="CDF39305"/>
    <property type="gene ID" value="CHC_T00006594001"/>
</dbReference>
<sequence>MVPDTGVTLRQFPHKAVESYGEVEFARLDRKLAMFHALSSEDKQLLPEFEPRMSAIAECIEVNVTLLSRIADSATSISSSSDLSVPQENGHPTPNSPSLPSEQTTDRAAEEKQLLSSEIRRGFTLLARDWSAVGEQQRDACYKPLVEAVDSAYKEASQTNQSLSRDAFRVLVPGAGAGRLPWELVRRGFAVEGCESSFTALLVGNYALNSVSGEAASTIYPFVHEQSNVASQKAATRPVSVPDVNPKDIPNVADFAMRAGNFVHAYEGHDNAWDAVVSCLAFDLGDAVIEHVRRVSQVIKPGGMWAFIGPMPCFDGGQMEGIHLSVEEFLGIVRRCGFTMVKMEEVEVSHTADAESLRSIQLRCPFVVAVKERPS</sequence>
<dbReference type="GeneID" id="17326935"/>
<evidence type="ECO:0000313" key="8">
    <source>
        <dbReference type="Proteomes" id="UP000012073"/>
    </source>
</evidence>
<evidence type="ECO:0000313" key="7">
    <source>
        <dbReference type="EMBL" id="CDF39305.1"/>
    </source>
</evidence>
<keyword evidence="8" id="KW-1185">Reference proteome</keyword>
<dbReference type="InterPro" id="IPR029063">
    <property type="entry name" value="SAM-dependent_MTases_sf"/>
</dbReference>
<accession>R7QPI0</accession>
<keyword evidence="3" id="KW-0489">Methyltransferase</keyword>
<proteinExistence type="inferred from homology"/>
<dbReference type="PANTHER" id="PTHR12303">
    <property type="entry name" value="CARNOSINE N-METHYLTRANSFERASE"/>
    <property type="match status" value="1"/>
</dbReference>
<protein>
    <recommendedName>
        <fullName evidence="2">carnosine N-methyltransferase</fullName>
        <ecNumber evidence="2">2.1.1.22</ecNumber>
    </recommendedName>
</protein>
<dbReference type="KEGG" id="ccp:CHC_T00006594001"/>
<name>R7QPI0_CHOCR</name>
<feature type="region of interest" description="Disordered" evidence="6">
    <location>
        <begin position="78"/>
        <end position="109"/>
    </location>
</feature>
<dbReference type="SMART" id="SM01296">
    <property type="entry name" value="N2227"/>
    <property type="match status" value="1"/>
</dbReference>
<evidence type="ECO:0000256" key="5">
    <source>
        <dbReference type="ARBA" id="ARBA00022691"/>
    </source>
</evidence>
<organism evidence="7 8">
    <name type="scientific">Chondrus crispus</name>
    <name type="common">Carrageen Irish moss</name>
    <name type="synonym">Polymorpha crispa</name>
    <dbReference type="NCBI Taxonomy" id="2769"/>
    <lineage>
        <taxon>Eukaryota</taxon>
        <taxon>Rhodophyta</taxon>
        <taxon>Florideophyceae</taxon>
        <taxon>Rhodymeniophycidae</taxon>
        <taxon>Gigartinales</taxon>
        <taxon>Gigartinaceae</taxon>
        <taxon>Chondrus</taxon>
    </lineage>
</organism>
<dbReference type="PANTHER" id="PTHR12303:SF6">
    <property type="entry name" value="CARNOSINE N-METHYLTRANSFERASE"/>
    <property type="match status" value="1"/>
</dbReference>
<dbReference type="InterPro" id="IPR012901">
    <property type="entry name" value="CARME"/>
</dbReference>